<keyword evidence="15" id="KW-1185">Reference proteome</keyword>
<evidence type="ECO:0000313" key="15">
    <source>
        <dbReference type="Proteomes" id="UP000249165"/>
    </source>
</evidence>
<organism evidence="14 15">
    <name type="scientific">Salipiger aestuarii</name>
    <dbReference type="NCBI Taxonomy" id="568098"/>
    <lineage>
        <taxon>Bacteria</taxon>
        <taxon>Pseudomonadati</taxon>
        <taxon>Pseudomonadota</taxon>
        <taxon>Alphaproteobacteria</taxon>
        <taxon>Rhodobacterales</taxon>
        <taxon>Roseobacteraceae</taxon>
        <taxon>Salipiger</taxon>
    </lineage>
</organism>
<feature type="domain" description="Flagellar M-ring C-terminal" evidence="13">
    <location>
        <begin position="237"/>
        <end position="398"/>
    </location>
</feature>
<dbReference type="PRINTS" id="PR01009">
    <property type="entry name" value="FLGMRINGFLIF"/>
</dbReference>
<dbReference type="Gene3D" id="3.30.300.30">
    <property type="match status" value="1"/>
</dbReference>
<dbReference type="Pfam" id="PF01514">
    <property type="entry name" value="YscJ_FliF"/>
    <property type="match status" value="1"/>
</dbReference>
<dbReference type="Proteomes" id="UP000249165">
    <property type="component" value="Unassembled WGS sequence"/>
</dbReference>
<comment type="function">
    <text evidence="9">The M ring may be actively involved in energy transduction.</text>
</comment>
<evidence type="ECO:0000256" key="8">
    <source>
        <dbReference type="ARBA" id="ARBA00023143"/>
    </source>
</evidence>
<dbReference type="PANTHER" id="PTHR30046:SF0">
    <property type="entry name" value="FLAGELLAR M-RING PROTEIN"/>
    <property type="match status" value="1"/>
</dbReference>
<keyword evidence="14" id="KW-0969">Cilium</keyword>
<keyword evidence="4" id="KW-1003">Cell membrane</keyword>
<evidence type="ECO:0000256" key="5">
    <source>
        <dbReference type="ARBA" id="ARBA00022692"/>
    </source>
</evidence>
<keyword evidence="7 11" id="KW-0472">Membrane</keyword>
<keyword evidence="14" id="KW-0966">Cell projection</keyword>
<evidence type="ECO:0000256" key="9">
    <source>
        <dbReference type="PIRNR" id="PIRNR004862"/>
    </source>
</evidence>
<dbReference type="AlphaFoldDB" id="A0A327Y4S2"/>
<reference evidence="14 15" key="1">
    <citation type="submission" date="2018-06" db="EMBL/GenBank/DDBJ databases">
        <title>Genomic Encyclopedia of Archaeal and Bacterial Type Strains, Phase II (KMG-II): from individual species to whole genera.</title>
        <authorList>
            <person name="Goeker M."/>
        </authorList>
    </citation>
    <scope>NUCLEOTIDE SEQUENCE [LARGE SCALE GENOMIC DNA]</scope>
    <source>
        <strain evidence="14 15">DSM 22011</strain>
    </source>
</reference>
<comment type="similarity">
    <text evidence="3 9">Belongs to the FliF family.</text>
</comment>
<dbReference type="PANTHER" id="PTHR30046">
    <property type="entry name" value="FLAGELLAR M-RING PROTEIN"/>
    <property type="match status" value="1"/>
</dbReference>
<dbReference type="InterPro" id="IPR043427">
    <property type="entry name" value="YscJ/FliF"/>
</dbReference>
<feature type="transmembrane region" description="Helical" evidence="11">
    <location>
        <begin position="423"/>
        <end position="441"/>
    </location>
</feature>
<protein>
    <recommendedName>
        <fullName evidence="9">Flagellar M-ring protein</fullName>
    </recommendedName>
</protein>
<feature type="compositionally biased region" description="Basic and acidic residues" evidence="10">
    <location>
        <begin position="259"/>
        <end position="268"/>
    </location>
</feature>
<dbReference type="InterPro" id="IPR006182">
    <property type="entry name" value="FliF_N_dom"/>
</dbReference>
<keyword evidence="6 11" id="KW-1133">Transmembrane helix</keyword>
<evidence type="ECO:0000259" key="12">
    <source>
        <dbReference type="Pfam" id="PF01514"/>
    </source>
</evidence>
<dbReference type="GO" id="GO:0071973">
    <property type="term" value="P:bacterial-type flagellum-dependent cell motility"/>
    <property type="evidence" value="ECO:0007669"/>
    <property type="project" value="InterPro"/>
</dbReference>
<evidence type="ECO:0000256" key="1">
    <source>
        <dbReference type="ARBA" id="ARBA00004117"/>
    </source>
</evidence>
<evidence type="ECO:0000313" key="14">
    <source>
        <dbReference type="EMBL" id="RAK13389.1"/>
    </source>
</evidence>
<evidence type="ECO:0000256" key="4">
    <source>
        <dbReference type="ARBA" id="ARBA00022475"/>
    </source>
</evidence>
<evidence type="ECO:0000256" key="7">
    <source>
        <dbReference type="ARBA" id="ARBA00023136"/>
    </source>
</evidence>
<dbReference type="EMBL" id="QLMG01000035">
    <property type="protein sequence ID" value="RAK13389.1"/>
    <property type="molecule type" value="Genomic_DNA"/>
</dbReference>
<evidence type="ECO:0000256" key="3">
    <source>
        <dbReference type="ARBA" id="ARBA00007971"/>
    </source>
</evidence>
<evidence type="ECO:0000256" key="11">
    <source>
        <dbReference type="SAM" id="Phobius"/>
    </source>
</evidence>
<sequence>MQQIAQIWDGLGARRRLIVIGATLAVVLAVLGMGRMASSPSLTLLYAGLENGAAGEVVEALEARGVPYEVRGGAIFVPDTQRDALRMTLASEGLPANSNQGYELLDTLTGFGTTSQMFDAAYWRAKEGELARTIVANPWIATARVHLANSSANPFQRDVTPTASISVSTTGEMVSPAQARALKYLVASAVPGLVPDEVAVIDGQGGLIGADDETGGTQSAEDRAAALRERVQRLVEARVGQGNAVVEISVDTVTESETIRQRQFDPEGRVVISTDTEENTSSSKEAGGGGDVTVASNLPAGDAGAGGDSSSSSENETRERINYEVSETTREITRVPGAVKRLTVAVLVNGTFDTAADGTQTFVPLPDVELAALNDLVASAVGFEEERGDQITIRSMPFERPEGLGTGPIEPGWFAMALDPMTLIKIGALALVALVLGLFVVRPILTGSGQAALAGASDNALALSGTDFETGQALDGEISSGGDDDFAPLETLGGGEGFGGMGMVDFDSPANEDPVDRLRNLIEERKTETVEILRSWLDEKEEAK</sequence>
<dbReference type="GO" id="GO:0005886">
    <property type="term" value="C:plasma membrane"/>
    <property type="evidence" value="ECO:0007669"/>
    <property type="project" value="UniProtKB-SubCell"/>
</dbReference>
<keyword evidence="14" id="KW-0282">Flagellum</keyword>
<evidence type="ECO:0000259" key="13">
    <source>
        <dbReference type="Pfam" id="PF08345"/>
    </source>
</evidence>
<dbReference type="InterPro" id="IPR013556">
    <property type="entry name" value="Flag_M-ring_C"/>
</dbReference>
<keyword evidence="5 11" id="KW-0812">Transmembrane</keyword>
<dbReference type="OrthoDB" id="9807026at2"/>
<feature type="region of interest" description="Disordered" evidence="10">
    <location>
        <begin position="259"/>
        <end position="322"/>
    </location>
</feature>
<dbReference type="InterPro" id="IPR045851">
    <property type="entry name" value="AMP-bd_C_sf"/>
</dbReference>
<dbReference type="GO" id="GO:0003774">
    <property type="term" value="F:cytoskeletal motor activity"/>
    <property type="evidence" value="ECO:0007669"/>
    <property type="project" value="InterPro"/>
</dbReference>
<dbReference type="RefSeq" id="WP_111550866.1">
    <property type="nucleotide sequence ID" value="NZ_LIQE01000033.1"/>
</dbReference>
<feature type="transmembrane region" description="Helical" evidence="11">
    <location>
        <begin position="17"/>
        <end position="34"/>
    </location>
</feature>
<dbReference type="Pfam" id="PF08345">
    <property type="entry name" value="YscJ_FliF_C"/>
    <property type="match status" value="1"/>
</dbReference>
<evidence type="ECO:0000256" key="6">
    <source>
        <dbReference type="ARBA" id="ARBA00022989"/>
    </source>
</evidence>
<proteinExistence type="inferred from homology"/>
<gene>
    <name evidence="14" type="ORF">ATI53_103539</name>
</gene>
<name>A0A327Y4S2_9RHOB</name>
<feature type="domain" description="Flagellar M-ring N-terminal" evidence="12">
    <location>
        <begin position="38"/>
        <end position="208"/>
    </location>
</feature>
<comment type="subcellular location">
    <subcellularLocation>
        <location evidence="1 9">Bacterial flagellum basal body</location>
    </subcellularLocation>
    <subcellularLocation>
        <location evidence="2">Cell membrane</location>
        <topology evidence="2">Multi-pass membrane protein</topology>
    </subcellularLocation>
</comment>
<accession>A0A327Y4S2</accession>
<dbReference type="InterPro" id="IPR000067">
    <property type="entry name" value="FlgMring_FliF"/>
</dbReference>
<dbReference type="NCBIfam" id="TIGR00206">
    <property type="entry name" value="fliF"/>
    <property type="match status" value="1"/>
</dbReference>
<comment type="caution">
    <text evidence="14">The sequence shown here is derived from an EMBL/GenBank/DDBJ whole genome shotgun (WGS) entry which is preliminary data.</text>
</comment>
<dbReference type="PIRSF" id="PIRSF004862">
    <property type="entry name" value="FliF"/>
    <property type="match status" value="1"/>
</dbReference>
<evidence type="ECO:0000256" key="2">
    <source>
        <dbReference type="ARBA" id="ARBA00004651"/>
    </source>
</evidence>
<dbReference type="GO" id="GO:0009431">
    <property type="term" value="C:bacterial-type flagellum basal body, MS ring"/>
    <property type="evidence" value="ECO:0007669"/>
    <property type="project" value="InterPro"/>
</dbReference>
<keyword evidence="8 9" id="KW-0975">Bacterial flagellum</keyword>
<evidence type="ECO:0000256" key="10">
    <source>
        <dbReference type="SAM" id="MobiDB-lite"/>
    </source>
</evidence>